<accession>F9WA86</accession>
<feature type="signal peptide" evidence="10">
    <location>
        <begin position="1"/>
        <end position="21"/>
    </location>
</feature>
<gene>
    <name evidence="12" type="ORF">TCIL3000_0_48020</name>
</gene>
<evidence type="ECO:0000256" key="6">
    <source>
        <dbReference type="ARBA" id="ARBA00023136"/>
    </source>
</evidence>
<evidence type="ECO:0000256" key="10">
    <source>
        <dbReference type="SAM" id="SignalP"/>
    </source>
</evidence>
<evidence type="ECO:0000256" key="1">
    <source>
        <dbReference type="ARBA" id="ARBA00002523"/>
    </source>
</evidence>
<evidence type="ECO:0000256" key="9">
    <source>
        <dbReference type="SAM" id="Coils"/>
    </source>
</evidence>
<comment type="function">
    <text evidence="1">VSG forms a coat on the surface of the parasite. The trypanosome evades the immune response of the host by expressing a series of antigenically distinct VSGs from an estimated 1000 VSG genes.</text>
</comment>
<dbReference type="EMBL" id="CAEQ01001407">
    <property type="protein sequence ID" value="CCD14142.1"/>
    <property type="molecule type" value="Genomic_DNA"/>
</dbReference>
<proteinExistence type="predicted"/>
<dbReference type="AlphaFoldDB" id="F9WA86"/>
<protein>
    <submittedName>
        <fullName evidence="12">WGS project CAEQ00000000 data, annotated contig 1949</fullName>
    </submittedName>
</protein>
<dbReference type="InterPro" id="IPR025932">
    <property type="entry name" value="Trypano_VSG_B_N_dom"/>
</dbReference>
<evidence type="ECO:0000256" key="5">
    <source>
        <dbReference type="ARBA" id="ARBA00022729"/>
    </source>
</evidence>
<evidence type="ECO:0000256" key="8">
    <source>
        <dbReference type="ARBA" id="ARBA00023288"/>
    </source>
</evidence>
<evidence type="ECO:0000256" key="4">
    <source>
        <dbReference type="ARBA" id="ARBA00022622"/>
    </source>
</evidence>
<sequence>MGVQNQVVFGLLIGMIFCAACVSPGNTNRPAFLALCNLIQLTEKEVTLPAFVNTPTDLENDLIKLNMTTAEDNWYNLFPGNGESVWEQVKSEEKFKVFAGEEDTLWAQMYEKWEKAKKELLAESAEEGPKEFARPPAGARRTIARVKIQRMWRFYEDTEKKRSGLKEKLEAKKAEIEKAFQLARAGTETGSVTSESFNTANRSTACGGKGADATGKSLANDLTCLCSATSIQYAQNVCTDGLPGQLWSTNDRGSERTDAYTAIKKVCDAEAVNDLKPTAHTIEKLLRNFTGLLGKGVAEGNIAPYVLGGNIVASGSCAGGYSAQICVNYRKSFLGEAEGIPWFKQLEKAAELLEELDEEEKEAHALNARGESLRDAAWVAYEEVAATELKNIAAGAGVRGGARIQRVFATAHFTLLWALPLLH</sequence>
<evidence type="ECO:0000313" key="13">
    <source>
        <dbReference type="Proteomes" id="UP000000702"/>
    </source>
</evidence>
<evidence type="ECO:0000313" key="12">
    <source>
        <dbReference type="EMBL" id="CCD14142.1"/>
    </source>
</evidence>
<evidence type="ECO:0000256" key="2">
    <source>
        <dbReference type="ARBA" id="ARBA00004609"/>
    </source>
</evidence>
<dbReference type="Proteomes" id="UP000000702">
    <property type="component" value="Unassembled WGS sequence"/>
</dbReference>
<keyword evidence="13" id="KW-1185">Reference proteome</keyword>
<evidence type="ECO:0000256" key="7">
    <source>
        <dbReference type="ARBA" id="ARBA00023180"/>
    </source>
</evidence>
<comment type="subcellular location">
    <subcellularLocation>
        <location evidence="2">Cell membrane</location>
        <topology evidence="2">Lipid-anchor</topology>
        <topology evidence="2">GPI-anchor</topology>
    </subcellularLocation>
</comment>
<keyword evidence="6" id="KW-0472">Membrane</keyword>
<evidence type="ECO:0000256" key="3">
    <source>
        <dbReference type="ARBA" id="ARBA00022475"/>
    </source>
</evidence>
<name>F9WA86_TRYCI</name>
<keyword evidence="3" id="KW-1003">Cell membrane</keyword>
<organism evidence="12 13">
    <name type="scientific">Trypanosoma congolense (strain IL3000)</name>
    <dbReference type="NCBI Taxonomy" id="1068625"/>
    <lineage>
        <taxon>Eukaryota</taxon>
        <taxon>Discoba</taxon>
        <taxon>Euglenozoa</taxon>
        <taxon>Kinetoplastea</taxon>
        <taxon>Metakinetoplastina</taxon>
        <taxon>Trypanosomatida</taxon>
        <taxon>Trypanosomatidae</taxon>
        <taxon>Trypanosoma</taxon>
        <taxon>Nannomonas</taxon>
    </lineage>
</organism>
<comment type="caution">
    <text evidence="12">The sequence shown here is derived from an EMBL/GenBank/DDBJ whole genome shotgun (WGS) entry which is preliminary data.</text>
</comment>
<feature type="coiled-coil region" evidence="9">
    <location>
        <begin position="155"/>
        <end position="186"/>
    </location>
</feature>
<keyword evidence="4" id="KW-0336">GPI-anchor</keyword>
<feature type="coiled-coil region" evidence="9">
    <location>
        <begin position="343"/>
        <end position="376"/>
    </location>
</feature>
<keyword evidence="5 10" id="KW-0732">Signal</keyword>
<keyword evidence="8" id="KW-0449">Lipoprotein</keyword>
<dbReference type="GO" id="GO:0098552">
    <property type="term" value="C:side of membrane"/>
    <property type="evidence" value="ECO:0007669"/>
    <property type="project" value="UniProtKB-KW"/>
</dbReference>
<keyword evidence="7" id="KW-0325">Glycoprotein</keyword>
<feature type="chain" id="PRO_5003394633" evidence="10">
    <location>
        <begin position="22"/>
        <end position="423"/>
    </location>
</feature>
<dbReference type="Pfam" id="PF13206">
    <property type="entry name" value="VSG_B"/>
    <property type="match status" value="1"/>
</dbReference>
<dbReference type="GO" id="GO:0005886">
    <property type="term" value="C:plasma membrane"/>
    <property type="evidence" value="ECO:0007669"/>
    <property type="project" value="UniProtKB-SubCell"/>
</dbReference>
<keyword evidence="9" id="KW-0175">Coiled coil</keyword>
<evidence type="ECO:0000259" key="11">
    <source>
        <dbReference type="Pfam" id="PF13206"/>
    </source>
</evidence>
<feature type="domain" description="Trypanosome variant surface glycoprotein B-type N-terminal" evidence="11">
    <location>
        <begin position="22"/>
        <end position="369"/>
    </location>
</feature>
<reference evidence="12 13" key="2">
    <citation type="journal article" date="2012" name="Proc. Natl. Acad. Sci. U.S.A.">
        <title>Antigenic diversity is generated by distinct evolutionary mechanisms in African trypanosome species.</title>
        <authorList>
            <person name="Jackson A.P."/>
            <person name="Berry A."/>
            <person name="Aslett M."/>
            <person name="Allison H.C."/>
            <person name="Burton P."/>
            <person name="Vavrova-Anderson J."/>
            <person name="Brown R."/>
            <person name="Browne H."/>
            <person name="Corton N."/>
            <person name="Hauser H."/>
            <person name="Gamble J."/>
            <person name="Gilderthorp R."/>
            <person name="Marcello L."/>
            <person name="McQuillan J."/>
            <person name="Otto T.D."/>
            <person name="Quail M.A."/>
            <person name="Sanders M.J."/>
            <person name="van Tonder A."/>
            <person name="Ginger M.L."/>
            <person name="Field M.C."/>
            <person name="Barry J.D."/>
            <person name="Hertz-Fowler C."/>
            <person name="Berriman M."/>
        </authorList>
    </citation>
    <scope>NUCLEOTIDE SEQUENCE [LARGE SCALE GENOMIC DNA]</scope>
    <source>
        <strain evidence="12 13">IL3000</strain>
    </source>
</reference>
<reference evidence="13" key="1">
    <citation type="submission" date="2011-07" db="EMBL/GenBank/DDBJ databases">
        <title>Divergent evolution of antigenic variation in African trypanosomes.</title>
        <authorList>
            <person name="Jackson A.P."/>
            <person name="Berry A."/>
            <person name="Allison H.C."/>
            <person name="Burton P."/>
            <person name="Anderson J."/>
            <person name="Aslett M."/>
            <person name="Brown R."/>
            <person name="Corton N."/>
            <person name="Harris D."/>
            <person name="Hauser H."/>
            <person name="Gamble J."/>
            <person name="Gilderthorp R."/>
            <person name="McQuillan J."/>
            <person name="Quail M.A."/>
            <person name="Sanders M."/>
            <person name="Van Tonder A."/>
            <person name="Ginger M.L."/>
            <person name="Donelson J.E."/>
            <person name="Field M.C."/>
            <person name="Barry J.D."/>
            <person name="Berriman M."/>
            <person name="Hertz-Fowler C."/>
        </authorList>
    </citation>
    <scope>NUCLEOTIDE SEQUENCE [LARGE SCALE GENOMIC DNA]</scope>
    <source>
        <strain evidence="13">IL3000</strain>
    </source>
</reference>
<dbReference type="OMA" id="GPANQNI"/>
<dbReference type="VEuPathDB" id="TriTrypDB:TcIL3000_0_48020"/>